<dbReference type="PANTHER" id="PTHR12788:SF10">
    <property type="entry name" value="PROTEIN-TYROSINE SULFOTRANSFERASE"/>
    <property type="match status" value="1"/>
</dbReference>
<dbReference type="Pfam" id="PF13469">
    <property type="entry name" value="Sulfotransfer_3"/>
    <property type="match status" value="1"/>
</dbReference>
<protein>
    <recommendedName>
        <fullName evidence="6">Sulfotransferase</fullName>
    </recommendedName>
</protein>
<dbReference type="InterPro" id="IPR027417">
    <property type="entry name" value="P-loop_NTPase"/>
</dbReference>
<evidence type="ECO:0000313" key="3">
    <source>
        <dbReference type="EMBL" id="MDQ0335296.1"/>
    </source>
</evidence>
<dbReference type="AlphaFoldDB" id="A0A9X0YI54"/>
<evidence type="ECO:0000313" key="4">
    <source>
        <dbReference type="Proteomes" id="UP001138672"/>
    </source>
</evidence>
<comment type="caution">
    <text evidence="2">The sequence shown here is derived from an EMBL/GenBank/DDBJ whole genome shotgun (WGS) entry which is preliminary data.</text>
</comment>
<evidence type="ECO:0000313" key="2">
    <source>
        <dbReference type="EMBL" id="MBP1838796.1"/>
    </source>
</evidence>
<dbReference type="PANTHER" id="PTHR12788">
    <property type="entry name" value="PROTEIN-TYROSINE SULFOTRANSFERASE 2"/>
    <property type="match status" value="1"/>
</dbReference>
<sequence>MKQHKAIQIIGTQRSGSNLLRVMLNQIQDIDAPHPPHILQRFYPLLSKYGDLNNEFNFMKLIDDVCLLIELNPVPWEGFKLNRNRVRQHCEANTLVEIFKGIYNLKATQSKATYWCCKSMSNMNYFEQLEASGIEPYYIYLYRDGRDVSLSFKQAIVGPKHIYHLAEKWKKDQELCLKLKEQVPSHRFFSISYEDLIARPQEVLNQLCLFLNIPFNEAMLTYFNSSESIKTASSGKMWQNITQPIIKNNYNKFLQDMPVEELTLFEKIAGNTLSKLNYKLYTKQDCKPILNEVIEAYSVENEYLKANAILKADQADISKKKEQLQLLKAIANRDSFHYANV</sequence>
<keyword evidence="1" id="KW-0808">Transferase</keyword>
<reference evidence="2" key="1">
    <citation type="submission" date="2021-03" db="EMBL/GenBank/DDBJ databases">
        <title>Genomic Encyclopedia of Type Strains, Phase IV (KMG-IV): sequencing the most valuable type-strain genomes for metagenomic binning, comparative biology and taxonomic classification.</title>
        <authorList>
            <person name="Goeker M."/>
        </authorList>
    </citation>
    <scope>NUCLEOTIDE SEQUENCE</scope>
    <source>
        <strain evidence="2">DSM 15523</strain>
        <strain evidence="3 5">DSM 16476</strain>
    </source>
</reference>
<gene>
    <name evidence="2" type="ORF">J2Z56_000692</name>
    <name evidence="3" type="ORF">J2Z57_001742</name>
</gene>
<accession>A0A9X0YI54</accession>
<keyword evidence="5" id="KW-1185">Reference proteome</keyword>
<dbReference type="GO" id="GO:0008476">
    <property type="term" value="F:protein-tyrosine sulfotransferase activity"/>
    <property type="evidence" value="ECO:0007669"/>
    <property type="project" value="InterPro"/>
</dbReference>
<organism evidence="2 4">
    <name type="scientific">Formosa algae</name>
    <dbReference type="NCBI Taxonomy" id="225843"/>
    <lineage>
        <taxon>Bacteria</taxon>
        <taxon>Pseudomonadati</taxon>
        <taxon>Bacteroidota</taxon>
        <taxon>Flavobacteriia</taxon>
        <taxon>Flavobacteriales</taxon>
        <taxon>Flavobacteriaceae</taxon>
        <taxon>Formosa</taxon>
    </lineage>
</organism>
<dbReference type="EMBL" id="JAGGJQ010000001">
    <property type="protein sequence ID" value="MBP1838796.1"/>
    <property type="molecule type" value="Genomic_DNA"/>
</dbReference>
<evidence type="ECO:0000313" key="5">
    <source>
        <dbReference type="Proteomes" id="UP001231587"/>
    </source>
</evidence>
<dbReference type="EMBL" id="JAUSUU010000004">
    <property type="protein sequence ID" value="MDQ0335296.1"/>
    <property type="molecule type" value="Genomic_DNA"/>
</dbReference>
<name>A0A9X0YI54_9FLAO</name>
<dbReference type="RefSeq" id="WP_057781621.1">
    <property type="nucleotide sequence ID" value="NZ_JAGGJQ010000001.1"/>
</dbReference>
<dbReference type="SUPFAM" id="SSF52540">
    <property type="entry name" value="P-loop containing nucleoside triphosphate hydrolases"/>
    <property type="match status" value="1"/>
</dbReference>
<dbReference type="OrthoDB" id="5432096at2"/>
<dbReference type="InterPro" id="IPR026634">
    <property type="entry name" value="TPST-like"/>
</dbReference>
<evidence type="ECO:0008006" key="6">
    <source>
        <dbReference type="Google" id="ProtNLM"/>
    </source>
</evidence>
<evidence type="ECO:0000256" key="1">
    <source>
        <dbReference type="ARBA" id="ARBA00022679"/>
    </source>
</evidence>
<dbReference type="Proteomes" id="UP001231587">
    <property type="component" value="Unassembled WGS sequence"/>
</dbReference>
<dbReference type="Gene3D" id="3.40.50.300">
    <property type="entry name" value="P-loop containing nucleotide triphosphate hydrolases"/>
    <property type="match status" value="1"/>
</dbReference>
<proteinExistence type="predicted"/>
<dbReference type="Proteomes" id="UP001138672">
    <property type="component" value="Unassembled WGS sequence"/>
</dbReference>